<evidence type="ECO:0000313" key="1">
    <source>
        <dbReference type="EMBL" id="KAB0685729.1"/>
    </source>
</evidence>
<proteinExistence type="predicted"/>
<accession>A0A6L3NMJ1</accession>
<organism evidence="1 2">
    <name type="scientific">Burkholderia territorii</name>
    <dbReference type="NCBI Taxonomy" id="1503055"/>
    <lineage>
        <taxon>Bacteria</taxon>
        <taxon>Pseudomonadati</taxon>
        <taxon>Pseudomonadota</taxon>
        <taxon>Betaproteobacteria</taxon>
        <taxon>Burkholderiales</taxon>
        <taxon>Burkholderiaceae</taxon>
        <taxon>Burkholderia</taxon>
        <taxon>Burkholderia cepacia complex</taxon>
    </lineage>
</organism>
<gene>
    <name evidence="1" type="ORF">F7R13_03405</name>
</gene>
<dbReference type="Proteomes" id="UP000473571">
    <property type="component" value="Unassembled WGS sequence"/>
</dbReference>
<evidence type="ECO:0000313" key="2">
    <source>
        <dbReference type="Proteomes" id="UP000473571"/>
    </source>
</evidence>
<protein>
    <submittedName>
        <fullName evidence="1">Uncharacterized protein</fullName>
    </submittedName>
</protein>
<sequence length="187" mass="21270">MKRIHFFATKNDTLSVTDEVERKLELKYILTHHTVYQKYDDAPIYETARNIPEIGSAAGSQTTRCENYLVVERNVPVSPVTEFFGELLPEGGKWYTFYRAGNCPEGVEFNAGGMWSSTIMINGLVRTWSDDSAAQRLMRLFASAMKKQFQEKINGYWIGAEAYQFLKNGGRLTQSADAPSEFDLKLE</sequence>
<reference evidence="1 2" key="1">
    <citation type="submission" date="2019-09" db="EMBL/GenBank/DDBJ databases">
        <title>Draft genome sequences of 48 bacterial type strains from the CCUG.</title>
        <authorList>
            <person name="Tunovic T."/>
            <person name="Pineiro-Iglesias B."/>
            <person name="Unosson C."/>
            <person name="Inganas E."/>
            <person name="Ohlen M."/>
            <person name="Cardew S."/>
            <person name="Jensie-Markopoulos S."/>
            <person name="Salva-Serra F."/>
            <person name="Jaen-Luchoro D."/>
            <person name="Karlsson R."/>
            <person name="Svensson-Stadler L."/>
            <person name="Chun J."/>
            <person name="Moore E."/>
        </authorList>
    </citation>
    <scope>NUCLEOTIDE SEQUENCE [LARGE SCALE GENOMIC DNA]</scope>
    <source>
        <strain evidence="1 2">CCUG 65687</strain>
    </source>
</reference>
<dbReference type="AlphaFoldDB" id="A0A6L3NMJ1"/>
<comment type="caution">
    <text evidence="1">The sequence shown here is derived from an EMBL/GenBank/DDBJ whole genome shotgun (WGS) entry which is preliminary data.</text>
</comment>
<dbReference type="EMBL" id="VZOL01000018">
    <property type="protein sequence ID" value="KAB0685729.1"/>
    <property type="molecule type" value="Genomic_DNA"/>
</dbReference>
<name>A0A6L3NMJ1_9BURK</name>
<dbReference type="RefSeq" id="WP_060135684.1">
    <property type="nucleotide sequence ID" value="NZ_CABVPO010000007.1"/>
</dbReference>